<evidence type="ECO:0000256" key="1">
    <source>
        <dbReference type="ARBA" id="ARBA00001917"/>
    </source>
</evidence>
<evidence type="ECO:0000259" key="8">
    <source>
        <dbReference type="PROSITE" id="PS50902"/>
    </source>
</evidence>
<dbReference type="EMBL" id="UGGP01000001">
    <property type="protein sequence ID" value="STO09292.1"/>
    <property type="molecule type" value="Genomic_DNA"/>
</dbReference>
<evidence type="ECO:0000313" key="9">
    <source>
        <dbReference type="EMBL" id="STO09292.1"/>
    </source>
</evidence>
<organism evidence="9 10">
    <name type="scientific">Exiguobacterium aurantiacum</name>
    <dbReference type="NCBI Taxonomy" id="33987"/>
    <lineage>
        <taxon>Bacteria</taxon>
        <taxon>Bacillati</taxon>
        <taxon>Bacillota</taxon>
        <taxon>Bacilli</taxon>
        <taxon>Bacillales</taxon>
        <taxon>Bacillales Family XII. Incertae Sedis</taxon>
        <taxon>Exiguobacterium</taxon>
    </lineage>
</organism>
<dbReference type="SUPFAM" id="SSF52218">
    <property type="entry name" value="Flavoproteins"/>
    <property type="match status" value="1"/>
</dbReference>
<dbReference type="NCBIfam" id="NF005216">
    <property type="entry name" value="PRK06703.1"/>
    <property type="match status" value="1"/>
</dbReference>
<evidence type="ECO:0000256" key="4">
    <source>
        <dbReference type="ARBA" id="ARBA00022448"/>
    </source>
</evidence>
<name>A0A377FWR8_9BACL</name>
<comment type="cofactor">
    <cofactor evidence="1">
        <name>FMN</name>
        <dbReference type="ChEBI" id="CHEBI:58210"/>
    </cofactor>
</comment>
<dbReference type="InterPro" id="IPR029039">
    <property type="entry name" value="Flavoprotein-like_sf"/>
</dbReference>
<comment type="similarity">
    <text evidence="3">Belongs to the flavodoxin family.</text>
</comment>
<reference evidence="9 10" key="1">
    <citation type="submission" date="2018-06" db="EMBL/GenBank/DDBJ databases">
        <authorList>
            <consortium name="Pathogen Informatics"/>
            <person name="Doyle S."/>
        </authorList>
    </citation>
    <scope>NUCLEOTIDE SEQUENCE [LARGE SCALE GENOMIC DNA]</scope>
    <source>
        <strain evidence="9 10">NCTC13163</strain>
    </source>
</reference>
<dbReference type="Pfam" id="PF00258">
    <property type="entry name" value="Flavodoxin_1"/>
    <property type="match status" value="1"/>
</dbReference>
<dbReference type="GO" id="GO:0016651">
    <property type="term" value="F:oxidoreductase activity, acting on NAD(P)H"/>
    <property type="evidence" value="ECO:0007669"/>
    <property type="project" value="UniProtKB-ARBA"/>
</dbReference>
<keyword evidence="6" id="KW-0288">FMN</keyword>
<sequence length="157" mass="16945">MTILIAYVSMSGNTEDIAHLLQHTLTTAGYTVVVSDDLESLPVDSLLEYDGVLFGAYTWGDGDVPYEAEGFVDDLYDADLDALPCAAFGSGDTDYPKYCAAVDTIEDALRSASGMIAAPSLKIEFDPNTEAKLEACVSFATTFMERLEKHKKVQPLG</sequence>
<evidence type="ECO:0000256" key="7">
    <source>
        <dbReference type="ARBA" id="ARBA00022982"/>
    </source>
</evidence>
<dbReference type="PANTHER" id="PTHR42809:SF1">
    <property type="entry name" value="FLAVODOXIN 1"/>
    <property type="match status" value="1"/>
</dbReference>
<dbReference type="STRING" id="1397694.GCA_000702585_00134"/>
<dbReference type="PROSITE" id="PS50902">
    <property type="entry name" value="FLAVODOXIN_LIKE"/>
    <property type="match status" value="1"/>
</dbReference>
<dbReference type="AlphaFoldDB" id="A0A377FWR8"/>
<evidence type="ECO:0000313" key="10">
    <source>
        <dbReference type="Proteomes" id="UP000254060"/>
    </source>
</evidence>
<evidence type="ECO:0000256" key="5">
    <source>
        <dbReference type="ARBA" id="ARBA00022630"/>
    </source>
</evidence>
<protein>
    <submittedName>
        <fullName evidence="9">Flavodoxin</fullName>
    </submittedName>
</protein>
<dbReference type="Proteomes" id="UP000254060">
    <property type="component" value="Unassembled WGS sequence"/>
</dbReference>
<proteinExistence type="inferred from homology"/>
<comment type="function">
    <text evidence="2">Low-potential electron donor to a number of redox enzymes.</text>
</comment>
<dbReference type="InterPro" id="IPR008254">
    <property type="entry name" value="Flavodoxin/NO_synth"/>
</dbReference>
<dbReference type="Gene3D" id="3.40.50.360">
    <property type="match status" value="1"/>
</dbReference>
<feature type="domain" description="Flavodoxin-like" evidence="8">
    <location>
        <begin position="3"/>
        <end position="144"/>
    </location>
</feature>
<keyword evidence="4" id="KW-0813">Transport</keyword>
<dbReference type="InterPro" id="IPR050619">
    <property type="entry name" value="Flavodoxin"/>
</dbReference>
<gene>
    <name evidence="9" type="ORF">NCTC13163_02709</name>
</gene>
<dbReference type="OrthoDB" id="9790745at2"/>
<dbReference type="RefSeq" id="WP_029333747.1">
    <property type="nucleotide sequence ID" value="NZ_UGGP01000001.1"/>
</dbReference>
<evidence type="ECO:0000256" key="6">
    <source>
        <dbReference type="ARBA" id="ARBA00022643"/>
    </source>
</evidence>
<dbReference type="PANTHER" id="PTHR42809">
    <property type="entry name" value="FLAVODOXIN 2"/>
    <property type="match status" value="1"/>
</dbReference>
<keyword evidence="5" id="KW-0285">Flavoprotein</keyword>
<keyword evidence="7" id="KW-0249">Electron transport</keyword>
<accession>A0A377FWR8</accession>
<evidence type="ECO:0000256" key="3">
    <source>
        <dbReference type="ARBA" id="ARBA00005267"/>
    </source>
</evidence>
<dbReference type="GO" id="GO:0010181">
    <property type="term" value="F:FMN binding"/>
    <property type="evidence" value="ECO:0007669"/>
    <property type="project" value="InterPro"/>
</dbReference>
<evidence type="ECO:0000256" key="2">
    <source>
        <dbReference type="ARBA" id="ARBA00003297"/>
    </source>
</evidence>